<name>A0A024S9Y5_HYPJR</name>
<evidence type="ECO:0000313" key="3">
    <source>
        <dbReference type="EMBL" id="ETS01853.1"/>
    </source>
</evidence>
<dbReference type="FunFam" id="3.60.70.12:FF:000004">
    <property type="entry name" value="Beta-peptidyl aminopeptidase BapA"/>
    <property type="match status" value="1"/>
</dbReference>
<dbReference type="Gene3D" id="3.60.70.12">
    <property type="entry name" value="L-amino peptidase D-ALA esterase/amidase"/>
    <property type="match status" value="1"/>
</dbReference>
<reference evidence="4" key="1">
    <citation type="journal article" date="2013" name="Ind. Biotechnol.">
        <title>Comparative genomics analysis of Trichoderma reesei strains.</title>
        <authorList>
            <person name="Koike H."/>
            <person name="Aerts A."/>
            <person name="LaButti K."/>
            <person name="Grigoriev I.V."/>
            <person name="Baker S.E."/>
        </authorList>
    </citation>
    <scope>NUCLEOTIDE SEQUENCE [LARGE SCALE GENOMIC DNA]</scope>
    <source>
        <strain evidence="4">ATCC 56765 / BCRC 32924 / NRRL 11460 / Rut C-30</strain>
    </source>
</reference>
<dbReference type="SUPFAM" id="SSF56266">
    <property type="entry name" value="DmpA/ArgJ-like"/>
    <property type="match status" value="1"/>
</dbReference>
<feature type="compositionally biased region" description="Basic and acidic residues" evidence="2">
    <location>
        <begin position="253"/>
        <end position="264"/>
    </location>
</feature>
<evidence type="ECO:0000313" key="4">
    <source>
        <dbReference type="Proteomes" id="UP000024376"/>
    </source>
</evidence>
<dbReference type="PANTHER" id="PTHR36512:SF3">
    <property type="entry name" value="BLR5678 PROTEIN"/>
    <property type="match status" value="1"/>
</dbReference>
<dbReference type="KEGG" id="trr:M419DRAFT_80007"/>
<dbReference type="GO" id="GO:0004177">
    <property type="term" value="F:aminopeptidase activity"/>
    <property type="evidence" value="ECO:0007669"/>
    <property type="project" value="TreeGrafter"/>
</dbReference>
<dbReference type="Pfam" id="PF03576">
    <property type="entry name" value="Peptidase_S58"/>
    <property type="match status" value="1"/>
</dbReference>
<dbReference type="HOGENOM" id="CLU_024709_0_0_1"/>
<dbReference type="InterPro" id="IPR016117">
    <property type="entry name" value="ArgJ-like_dom_sf"/>
</dbReference>
<dbReference type="PANTHER" id="PTHR36512">
    <property type="entry name" value="D-AMINOPEPTIDASE"/>
    <property type="match status" value="1"/>
</dbReference>
<dbReference type="InterPro" id="IPR005321">
    <property type="entry name" value="Peptidase_S58_DmpA"/>
</dbReference>
<dbReference type="EMBL" id="KI911147">
    <property type="protein sequence ID" value="ETS01853.1"/>
    <property type="molecule type" value="Genomic_DNA"/>
</dbReference>
<gene>
    <name evidence="3" type="ORF">M419DRAFT_80007</name>
</gene>
<accession>A0A024S9Y5</accession>
<comment type="similarity">
    <text evidence="1">Belongs to the peptidase S58 family.</text>
</comment>
<evidence type="ECO:0000256" key="1">
    <source>
        <dbReference type="ARBA" id="ARBA00007068"/>
    </source>
</evidence>
<proteinExistence type="inferred from homology"/>
<evidence type="ECO:0000256" key="2">
    <source>
        <dbReference type="SAM" id="MobiDB-lite"/>
    </source>
</evidence>
<dbReference type="AlphaFoldDB" id="A0A024S9Y5"/>
<organism evidence="3 4">
    <name type="scientific">Hypocrea jecorina (strain ATCC 56765 / BCRC 32924 / NRRL 11460 / Rut C-30)</name>
    <name type="common">Trichoderma reesei</name>
    <dbReference type="NCBI Taxonomy" id="1344414"/>
    <lineage>
        <taxon>Eukaryota</taxon>
        <taxon>Fungi</taxon>
        <taxon>Dikarya</taxon>
        <taxon>Ascomycota</taxon>
        <taxon>Pezizomycotina</taxon>
        <taxon>Sordariomycetes</taxon>
        <taxon>Hypocreomycetidae</taxon>
        <taxon>Hypocreales</taxon>
        <taxon>Hypocreaceae</taxon>
        <taxon>Trichoderma</taxon>
    </lineage>
</organism>
<protein>
    <submittedName>
        <fullName evidence="3">DmpA/ArgJ-like protein</fullName>
    </submittedName>
</protein>
<dbReference type="OrthoDB" id="2107894at2759"/>
<feature type="region of interest" description="Disordered" evidence="2">
    <location>
        <begin position="242"/>
        <end position="264"/>
    </location>
</feature>
<sequence length="403" mass="43164">MSSSRPRQRIRNLLPHLRLGKWPPGALNSITDIPNVLVHTQSIHSPPGSATPTPDINTGVTVILPRADWYKYSSFAGIFSFNGAGELTSSHWLNETGLLASPIVLTTTSAVGDAYRGIWEYTIQHHSNEDKELDLFLFPTVGETYDGFLNDQSRFAVTPQHIIDGIRNATADAVPEGNTGGGTGMICHRFKGGTGSSSRIVKGFDISGNEKSYTVGVLVQANYGSKDNLCIGGVPIGQILKEQSQQEEEEESADKLKPGEKEPRKDGSIIVVVGTDAPLLPIQLQRLAKRATVGLAKVGGYGSNTSGDIFLAFSNANEIPFQEVSMAAAAAGARPRQPLVPQVMGVQMADNDTVDGLFEAAADATEEAIYNALCMAETMVGFKGRRVEALDLGLVKDVVGRRL</sequence>
<dbReference type="Proteomes" id="UP000024376">
    <property type="component" value="Unassembled WGS sequence"/>
</dbReference>